<accession>A0ABX7E5G0</accession>
<dbReference type="Pfam" id="PF09424">
    <property type="entry name" value="YqeY"/>
    <property type="match status" value="1"/>
</dbReference>
<dbReference type="Gene3D" id="1.10.10.410">
    <property type="match status" value="1"/>
</dbReference>
<dbReference type="PANTHER" id="PTHR28055">
    <property type="entry name" value="ALTERED INHERITANCE OF MITOCHONDRIA PROTEIN 41, MITOCHONDRIAL"/>
    <property type="match status" value="1"/>
</dbReference>
<sequence length="150" mass="17021">MGLLERLNEDMKQAMKNKEKEKLSVIRMLKASLQNEAIRLGKDQLSEEEELTILSREVKQRKDSLQEFQNAGREDLVEKIQTELTFVDIYLPEQLTEEELTKIVIETINEVGATSKAEMGKVMSAIMPKVKVKGKADGSTVNNIVKQQLS</sequence>
<evidence type="ECO:0000313" key="1">
    <source>
        <dbReference type="EMBL" id="QQZ10821.1"/>
    </source>
</evidence>
<protein>
    <submittedName>
        <fullName evidence="1">GatB/YqeY domain-containing protein</fullName>
    </submittedName>
</protein>
<evidence type="ECO:0000313" key="2">
    <source>
        <dbReference type="Proteomes" id="UP000595691"/>
    </source>
</evidence>
<dbReference type="EMBL" id="CP065425">
    <property type="protein sequence ID" value="QQZ10821.1"/>
    <property type="molecule type" value="Genomic_DNA"/>
</dbReference>
<dbReference type="Gene3D" id="1.10.1510.10">
    <property type="entry name" value="Uncharacterised protein YqeY/AIM41 PF09424, N-terminal domain"/>
    <property type="match status" value="1"/>
</dbReference>
<dbReference type="PANTHER" id="PTHR28055:SF1">
    <property type="entry name" value="ALTERED INHERITANCE OF MITOCHONDRIA PROTEIN 41, MITOCHONDRIAL"/>
    <property type="match status" value="1"/>
</dbReference>
<organism evidence="1 2">
    <name type="scientific">Heyndrickxia vini</name>
    <dbReference type="NCBI Taxonomy" id="1476025"/>
    <lineage>
        <taxon>Bacteria</taxon>
        <taxon>Bacillati</taxon>
        <taxon>Bacillota</taxon>
        <taxon>Bacilli</taxon>
        <taxon>Bacillales</taxon>
        <taxon>Bacillaceae</taxon>
        <taxon>Heyndrickxia</taxon>
    </lineage>
</organism>
<reference evidence="1 2" key="1">
    <citation type="submission" date="2020-11" db="EMBL/GenBank/DDBJ databases">
        <title>Taxonomic evaluation of the Bacillus sporothermodurans group of bacteria based on whole genome sequences.</title>
        <authorList>
            <person name="Fiedler G."/>
            <person name="Herbstmann A.-D."/>
            <person name="Doll E."/>
            <person name="Wenning M."/>
            <person name="Brinks E."/>
            <person name="Kabisch J."/>
            <person name="Breitenwieser F."/>
            <person name="Lappann M."/>
            <person name="Boehnlein C."/>
            <person name="Franz C."/>
        </authorList>
    </citation>
    <scope>NUCLEOTIDE SEQUENCE [LARGE SCALE GENOMIC DNA]</scope>
    <source>
        <strain evidence="1 2">JCM 19841</strain>
    </source>
</reference>
<keyword evidence="2" id="KW-1185">Reference proteome</keyword>
<dbReference type="SUPFAM" id="SSF89095">
    <property type="entry name" value="GatB/YqeY motif"/>
    <property type="match status" value="1"/>
</dbReference>
<dbReference type="InterPro" id="IPR019004">
    <property type="entry name" value="YqeY/Aim41"/>
</dbReference>
<dbReference type="Proteomes" id="UP000595691">
    <property type="component" value="Chromosome"/>
</dbReference>
<proteinExistence type="predicted"/>
<dbReference type="InterPro" id="IPR042184">
    <property type="entry name" value="YqeY/Aim41_N"/>
</dbReference>
<dbReference type="InterPro" id="IPR003789">
    <property type="entry name" value="Asn/Gln_tRNA_amidoTrase-B-like"/>
</dbReference>
<name>A0ABX7E5G0_9BACI</name>
<gene>
    <name evidence="1" type="ORF">I5776_07970</name>
</gene>
<dbReference type="InterPro" id="IPR023168">
    <property type="entry name" value="GatB_Yqey_C_2"/>
</dbReference>
<dbReference type="RefSeq" id="WP_202780086.1">
    <property type="nucleotide sequence ID" value="NZ_CP065425.1"/>
</dbReference>